<proteinExistence type="predicted"/>
<name>A0A3N9UG45_9BACI</name>
<comment type="caution">
    <text evidence="2">The sequence shown here is derived from an EMBL/GenBank/DDBJ whole genome shotgun (WGS) entry which is preliminary data.</text>
</comment>
<feature type="region of interest" description="Disordered" evidence="1">
    <location>
        <begin position="94"/>
        <end position="156"/>
    </location>
</feature>
<gene>
    <name evidence="2" type="ORF">EBB45_07040</name>
</gene>
<reference evidence="2 3" key="1">
    <citation type="journal article" date="2013" name="J. Microbiol.">
        <title>Lysinibacillus chungkukjangi sp. nov., isolated from Chungkukjang, Korean fermented soybean food.</title>
        <authorList>
            <person name="Kim S.J."/>
            <person name="Jang Y.H."/>
            <person name="Hamada M."/>
            <person name="Ahn J.H."/>
            <person name="Weon H.Y."/>
            <person name="Suzuki K."/>
            <person name="Whang K.S."/>
            <person name="Kwon S.W."/>
        </authorList>
    </citation>
    <scope>NUCLEOTIDE SEQUENCE [LARGE SCALE GENOMIC DNA]</scope>
    <source>
        <strain evidence="2 3">MCCC 1A12701</strain>
    </source>
</reference>
<evidence type="ECO:0000313" key="3">
    <source>
        <dbReference type="Proteomes" id="UP000274033"/>
    </source>
</evidence>
<keyword evidence="3" id="KW-1185">Reference proteome</keyword>
<feature type="compositionally biased region" description="Low complexity" evidence="1">
    <location>
        <begin position="186"/>
        <end position="217"/>
    </location>
</feature>
<sequence>MLEENISERSGFVRLALGAGITACGIAHLARENSSRTLGSLLVTAGALKIAEGIFLHCPAKALVSRNINDAVSTSFENFLDGDSLMQAFRDTYANTSSQNGGGQSTSAQGQSSSGSSTQGGLAQVVSAAAQGVQSLSNSSQSKPSNTTNSSQDALTQAANKAAKTIAGGGSVEGAISKVASSVAGSQNNQNKSNNNQNKQNNQKNNNNNKNNAINPS</sequence>
<feature type="compositionally biased region" description="Low complexity" evidence="1">
    <location>
        <begin position="94"/>
        <end position="152"/>
    </location>
</feature>
<evidence type="ECO:0000313" key="2">
    <source>
        <dbReference type="EMBL" id="RQW75114.1"/>
    </source>
</evidence>
<feature type="region of interest" description="Disordered" evidence="1">
    <location>
        <begin position="180"/>
        <end position="217"/>
    </location>
</feature>
<dbReference type="OrthoDB" id="5405951at2"/>
<dbReference type="AlphaFoldDB" id="A0A3N9UG45"/>
<evidence type="ECO:0000256" key="1">
    <source>
        <dbReference type="SAM" id="MobiDB-lite"/>
    </source>
</evidence>
<dbReference type="Proteomes" id="UP000274033">
    <property type="component" value="Unassembled WGS sequence"/>
</dbReference>
<protein>
    <submittedName>
        <fullName evidence="2">DUF2892 domain-containing protein</fullName>
    </submittedName>
</protein>
<dbReference type="EMBL" id="RRCT01000005">
    <property type="protein sequence ID" value="RQW75114.1"/>
    <property type="molecule type" value="Genomic_DNA"/>
</dbReference>
<accession>A0A3N9UG45</accession>
<organism evidence="2 3">
    <name type="scientific">Lysinibacillus composti</name>
    <dbReference type="NCBI Taxonomy" id="720633"/>
    <lineage>
        <taxon>Bacteria</taxon>
        <taxon>Bacillati</taxon>
        <taxon>Bacillota</taxon>
        <taxon>Bacilli</taxon>
        <taxon>Bacillales</taxon>
        <taxon>Bacillaceae</taxon>
        <taxon>Lysinibacillus</taxon>
    </lineage>
</organism>
<dbReference type="RefSeq" id="WP_124763807.1">
    <property type="nucleotide sequence ID" value="NZ_JAFBDY010000004.1"/>
</dbReference>